<dbReference type="AlphaFoldDB" id="A0A140L100"/>
<dbReference type="OrthoDB" id="1727081at2"/>
<keyword evidence="2" id="KW-1185">Reference proteome</keyword>
<dbReference type="EMBL" id="LOEE01000061">
    <property type="protein sequence ID" value="KXG74225.1"/>
    <property type="molecule type" value="Genomic_DNA"/>
</dbReference>
<proteinExistence type="predicted"/>
<reference evidence="1 2" key="1">
    <citation type="submission" date="2015-12" db="EMBL/GenBank/DDBJ databases">
        <title>Draft genome sequence of the thermoanaerobe Thermotalea metallivorans, an isolate from the runoff channel of the Great Artesian Basin, Australia.</title>
        <authorList>
            <person name="Patel B.K."/>
        </authorList>
    </citation>
    <scope>NUCLEOTIDE SEQUENCE [LARGE SCALE GENOMIC DNA]</scope>
    <source>
        <strain evidence="1 2">B2-1</strain>
    </source>
</reference>
<evidence type="ECO:0000313" key="1">
    <source>
        <dbReference type="EMBL" id="KXG74225.1"/>
    </source>
</evidence>
<dbReference type="STRING" id="520762.AN619_25430"/>
<dbReference type="RefSeq" id="WP_068557505.1">
    <property type="nucleotide sequence ID" value="NZ_LOEE01000061.1"/>
</dbReference>
<accession>A0A140L100</accession>
<gene>
    <name evidence="1" type="ORF">AN619_25430</name>
</gene>
<sequence>MPMNKELLKIEEQLKKTEGEDKEGLFSIAEEIFQKQMNNVGMISYVELFQEATLGMGQYHYAVKNGIPIDENVEAVYKKLMAFVGELPSILGNFEERIIDIKELRKEIVQYIRLLSAYYTECSYIDEIVADKLAGKRLEEKETQRIDLQVFYKDVGRYLSVDMEKIPYKMSRILAVLPFRMTKQLFLERVEQILRRVKKDSPAKGWSTILQRYREHFDGSVYPLYGQGFRKIYETIEGLKKTDYRNLSEEELRKMQKESGFILDHAAGLVQTFQSYCSMTNRILVLHEIKFKDFEKVLEGELVIPDIYKRFTEVKRLVEGKETTAATVEKLEALYEVCRGKAKDLYENAKDFSEVFHRCIAKLEGELNPLLKNYLEISKGVMAIANDFEHEEYDWLIGNVSSSGGCSNQEDSVEAFIHFLQKNIQEMSTDFRRARMRKFLSVLPMPFPSPEEFFDYLKSSLEFNTTAGEKAWVAAKVYQVIENDMEKTK</sequence>
<organism evidence="1 2">
    <name type="scientific">Thermotalea metallivorans</name>
    <dbReference type="NCBI Taxonomy" id="520762"/>
    <lineage>
        <taxon>Bacteria</taxon>
        <taxon>Bacillati</taxon>
        <taxon>Bacillota</taxon>
        <taxon>Clostridia</taxon>
        <taxon>Peptostreptococcales</taxon>
        <taxon>Thermotaleaceae</taxon>
        <taxon>Thermotalea</taxon>
    </lineage>
</organism>
<protein>
    <submittedName>
        <fullName evidence="1">Uncharacterized protein</fullName>
    </submittedName>
</protein>
<name>A0A140L100_9FIRM</name>
<evidence type="ECO:0000313" key="2">
    <source>
        <dbReference type="Proteomes" id="UP000070456"/>
    </source>
</evidence>
<dbReference type="Proteomes" id="UP000070456">
    <property type="component" value="Unassembled WGS sequence"/>
</dbReference>
<comment type="caution">
    <text evidence="1">The sequence shown here is derived from an EMBL/GenBank/DDBJ whole genome shotgun (WGS) entry which is preliminary data.</text>
</comment>